<keyword evidence="3" id="KW-1185">Reference proteome</keyword>
<evidence type="ECO:0000256" key="1">
    <source>
        <dbReference type="SAM" id="MobiDB-lite"/>
    </source>
</evidence>
<evidence type="ECO:0000313" key="3">
    <source>
        <dbReference type="Proteomes" id="UP000789901"/>
    </source>
</evidence>
<gene>
    <name evidence="2" type="ORF">GMARGA_LOCUS5368</name>
</gene>
<feature type="compositionally biased region" description="Low complexity" evidence="1">
    <location>
        <begin position="1"/>
        <end position="15"/>
    </location>
</feature>
<evidence type="ECO:0000313" key="2">
    <source>
        <dbReference type="EMBL" id="CAG8568559.1"/>
    </source>
</evidence>
<feature type="compositionally biased region" description="Polar residues" evidence="1">
    <location>
        <begin position="16"/>
        <end position="35"/>
    </location>
</feature>
<comment type="caution">
    <text evidence="2">The sequence shown here is derived from an EMBL/GenBank/DDBJ whole genome shotgun (WGS) entry which is preliminary data.</text>
</comment>
<accession>A0ABN7UGC4</accession>
<dbReference type="EMBL" id="CAJVQB010002275">
    <property type="protein sequence ID" value="CAG8568559.1"/>
    <property type="molecule type" value="Genomic_DNA"/>
</dbReference>
<name>A0ABN7UGC4_GIGMA</name>
<sequence>MNRVNNAQSQNNQAQGHPTANGAQRTPNIVNQPNTSTAVQKYNDLVEGWNPFNGLQGSEIPIQATESPNALFFESSLFDKEEFN</sequence>
<proteinExistence type="predicted"/>
<dbReference type="Proteomes" id="UP000789901">
    <property type="component" value="Unassembled WGS sequence"/>
</dbReference>
<feature type="region of interest" description="Disordered" evidence="1">
    <location>
        <begin position="1"/>
        <end position="35"/>
    </location>
</feature>
<reference evidence="2 3" key="1">
    <citation type="submission" date="2021-06" db="EMBL/GenBank/DDBJ databases">
        <authorList>
            <person name="Kallberg Y."/>
            <person name="Tangrot J."/>
            <person name="Rosling A."/>
        </authorList>
    </citation>
    <scope>NUCLEOTIDE SEQUENCE [LARGE SCALE GENOMIC DNA]</scope>
    <source>
        <strain evidence="2 3">120-4 pot B 10/14</strain>
    </source>
</reference>
<protein>
    <submittedName>
        <fullName evidence="2">44665_t:CDS:1</fullName>
    </submittedName>
</protein>
<organism evidence="2 3">
    <name type="scientific">Gigaspora margarita</name>
    <dbReference type="NCBI Taxonomy" id="4874"/>
    <lineage>
        <taxon>Eukaryota</taxon>
        <taxon>Fungi</taxon>
        <taxon>Fungi incertae sedis</taxon>
        <taxon>Mucoromycota</taxon>
        <taxon>Glomeromycotina</taxon>
        <taxon>Glomeromycetes</taxon>
        <taxon>Diversisporales</taxon>
        <taxon>Gigasporaceae</taxon>
        <taxon>Gigaspora</taxon>
    </lineage>
</organism>